<feature type="compositionally biased region" description="Polar residues" evidence="1">
    <location>
        <begin position="267"/>
        <end position="276"/>
    </location>
</feature>
<reference evidence="2" key="1">
    <citation type="submission" date="2022-05" db="EMBL/GenBank/DDBJ databases">
        <authorList>
            <person name="Cao W."/>
            <person name="Jia N."/>
            <person name="Lam T.T.-Y."/>
            <person name="Ni X."/>
            <person name="Liu J."/>
        </authorList>
    </citation>
    <scope>NUCLEOTIDE SEQUENCE</scope>
    <source>
        <strain evidence="2">TIGMIC 1</strain>
    </source>
</reference>
<evidence type="ECO:0000256" key="1">
    <source>
        <dbReference type="SAM" id="MobiDB-lite"/>
    </source>
</evidence>
<accession>A0A9E8AAA1</accession>
<feature type="region of interest" description="Disordered" evidence="1">
    <location>
        <begin position="33"/>
        <end position="93"/>
    </location>
</feature>
<evidence type="ECO:0000313" key="2">
    <source>
        <dbReference type="EMBL" id="UYL95617.1"/>
    </source>
</evidence>
<protein>
    <submittedName>
        <fullName evidence="2">Uncharacterized protein</fullName>
    </submittedName>
</protein>
<feature type="compositionally biased region" description="Basic residues" evidence="1">
    <location>
        <begin position="282"/>
        <end position="293"/>
    </location>
</feature>
<sequence>MSKDLLALIPKVKPDRYTFGELAQAIEAEEEFLSSGMEGSVESPGALDVASGSSPPSKAQRDKEVLGRLLAATEQLSDPAGRRRPEKKPRSIRGTVMQFMKDPEAAITCLTEEGGELAQEWKVPDSLRAYVEVSKRVGAEDSPTPMVLEPMSQRDLDVVGRLIQSSLFDESQKFQAAMIAEAKASPFPLVYWLGVLDGMRRKTMGSQGQRIRDLETLVKKAIDDMTRLTSTLKVVSKAGESTAKTQTDLTERLSKLLKELETRSIEHTQASGSASTSSLRPKSPKRGRSRSRRPKIDYWSKLREEDKEDVRAQLGPDYRSWVSLVRSGTDPAVAFAQLTEQPLPDK</sequence>
<dbReference type="EMBL" id="ON746532">
    <property type="protein sequence ID" value="UYL95617.1"/>
    <property type="molecule type" value="Viral_cRNA"/>
</dbReference>
<name>A0A9E8AAA1_9RHAB</name>
<organism evidence="2">
    <name type="scientific">Lhasa Rhabd tick virus 1</name>
    <dbReference type="NCBI Taxonomy" id="2972334"/>
    <lineage>
        <taxon>Viruses</taxon>
        <taxon>Riboviria</taxon>
        <taxon>Orthornavirae</taxon>
        <taxon>Negarnaviricota</taxon>
        <taxon>Haploviricotina</taxon>
        <taxon>Monjiviricetes</taxon>
        <taxon>Mononegavirales</taxon>
        <taxon>Rhabdoviridae</taxon>
    </lineage>
</organism>
<feature type="compositionally biased region" description="Basic residues" evidence="1">
    <location>
        <begin position="82"/>
        <end position="91"/>
    </location>
</feature>
<feature type="region of interest" description="Disordered" evidence="1">
    <location>
        <begin position="264"/>
        <end position="296"/>
    </location>
</feature>
<proteinExistence type="predicted"/>